<proteinExistence type="predicted"/>
<evidence type="ECO:0000313" key="2">
    <source>
        <dbReference type="EMBL" id="KAA6399352.1"/>
    </source>
</evidence>
<feature type="region of interest" description="Disordered" evidence="1">
    <location>
        <begin position="395"/>
        <end position="475"/>
    </location>
</feature>
<feature type="compositionally biased region" description="Acidic residues" evidence="1">
    <location>
        <begin position="516"/>
        <end position="551"/>
    </location>
</feature>
<dbReference type="PANTHER" id="PTHR13060">
    <property type="entry name" value="SGT1 PROTEIN HSGT1 SUPPRESSOR OF GCR2"/>
    <property type="match status" value="1"/>
</dbReference>
<dbReference type="OrthoDB" id="27237at2759"/>
<dbReference type="EMBL" id="SNRW01000771">
    <property type="protein sequence ID" value="KAA6399352.1"/>
    <property type="molecule type" value="Genomic_DNA"/>
</dbReference>
<feature type="compositionally biased region" description="Acidic residues" evidence="1">
    <location>
        <begin position="575"/>
        <end position="585"/>
    </location>
</feature>
<feature type="compositionally biased region" description="Basic and acidic residues" evidence="1">
    <location>
        <begin position="460"/>
        <end position="475"/>
    </location>
</feature>
<accession>A0A5J4WXR2</accession>
<protein>
    <submittedName>
        <fullName evidence="2">Uncharacterized protein</fullName>
    </submittedName>
</protein>
<feature type="region of interest" description="Disordered" evidence="1">
    <location>
        <begin position="498"/>
        <end position="600"/>
    </location>
</feature>
<gene>
    <name evidence="2" type="ORF">EZS28_005124</name>
</gene>
<evidence type="ECO:0000313" key="3">
    <source>
        <dbReference type="Proteomes" id="UP000324800"/>
    </source>
</evidence>
<organism evidence="2 3">
    <name type="scientific">Streblomastix strix</name>
    <dbReference type="NCBI Taxonomy" id="222440"/>
    <lineage>
        <taxon>Eukaryota</taxon>
        <taxon>Metamonada</taxon>
        <taxon>Preaxostyla</taxon>
        <taxon>Oxymonadida</taxon>
        <taxon>Streblomastigidae</taxon>
        <taxon>Streblomastix</taxon>
    </lineage>
</organism>
<dbReference type="Pfam" id="PF07093">
    <property type="entry name" value="SGT1"/>
    <property type="match status" value="1"/>
</dbReference>
<dbReference type="Proteomes" id="UP000324800">
    <property type="component" value="Unassembled WGS sequence"/>
</dbReference>
<name>A0A5J4WXR2_9EUKA</name>
<dbReference type="PANTHER" id="PTHR13060:SF0">
    <property type="entry name" value="PROTEIN ECDYSONELESS HOMOLOG"/>
    <property type="match status" value="1"/>
</dbReference>
<feature type="compositionally biased region" description="Basic and acidic residues" evidence="1">
    <location>
        <begin position="433"/>
        <end position="444"/>
    </location>
</feature>
<sequence length="649" mass="75510">MDDATIFLIHILDKNISYKRLNQICNDINLYAMLLFRRHIWSLDGIKLHLFSETGIFQQTDYSSHNDQFPSLFGCLRFGDNIEDEWIVVTFLLHLTSHFRCLAAEIRDNDGQFLLIECADFIPIWIKPDTSQNRIFIYRGEVHIIPHPKTPSEIPLIPINPTKQQSLQILKLGYVDTHASQQAQLQIIKRIKPYLKYQENEKKIILPIQQLSLQLSLPQSLYHTSIVSLPISIAKLDQGMIHAHLLIHHVFFATSEFREETTSDEIKEQEDDDEEEEDLITDVFAFDVKQHHKDIIEVDQEDKYDINEDQLQKKDILYDNQSEQWLYINEDDVDKEIQQSGMLGVDTNKRIMNNEDKQDKQQKIDIDEDQEMVDISKKIINKTQKYIDSKSSVFGVEDPKETSNKQEKKEKIKKIESQQQESIKMGIASTLSQKEKDEVRRWLQSDDDQENGGSINNGNNKDEKQREKNKDRILNKDQIQNLLISFFDEDEGFENWMKQSVENEKGKQNNIIEGLDQLDEEQEDEVDEDEDDEDEDEDDDSQNEDEDEELEAMMQVMQGELQNNPSYSAGFETDVVSDDDYEEQEDIKLDKQKSKQNKTKNQINAEANLISGFMSSIESQGAAPGPTNVILGQLTDEALKIRRKAKKKK</sequence>
<dbReference type="InterPro" id="IPR010770">
    <property type="entry name" value="Ecd"/>
</dbReference>
<comment type="caution">
    <text evidence="2">The sequence shown here is derived from an EMBL/GenBank/DDBJ whole genome shotgun (WGS) entry which is preliminary data.</text>
</comment>
<dbReference type="GO" id="GO:0005634">
    <property type="term" value="C:nucleus"/>
    <property type="evidence" value="ECO:0007669"/>
    <property type="project" value="TreeGrafter"/>
</dbReference>
<feature type="compositionally biased region" description="Basic and acidic residues" evidence="1">
    <location>
        <begin position="397"/>
        <end position="416"/>
    </location>
</feature>
<dbReference type="AlphaFoldDB" id="A0A5J4WXR2"/>
<reference evidence="2 3" key="1">
    <citation type="submission" date="2019-03" db="EMBL/GenBank/DDBJ databases">
        <title>Single cell metagenomics reveals metabolic interactions within the superorganism composed of flagellate Streblomastix strix and complex community of Bacteroidetes bacteria on its surface.</title>
        <authorList>
            <person name="Treitli S.C."/>
            <person name="Kolisko M."/>
            <person name="Husnik F."/>
            <person name="Keeling P."/>
            <person name="Hampl V."/>
        </authorList>
    </citation>
    <scope>NUCLEOTIDE SEQUENCE [LARGE SCALE GENOMIC DNA]</scope>
    <source>
        <strain evidence="2">ST1C</strain>
    </source>
</reference>
<evidence type="ECO:0000256" key="1">
    <source>
        <dbReference type="SAM" id="MobiDB-lite"/>
    </source>
</evidence>